<evidence type="ECO:0000256" key="7">
    <source>
        <dbReference type="ARBA" id="ARBA00022801"/>
    </source>
</evidence>
<evidence type="ECO:0000256" key="1">
    <source>
        <dbReference type="ARBA" id="ARBA00001947"/>
    </source>
</evidence>
<proteinExistence type="predicted"/>
<keyword evidence="9" id="KW-0823">Tryptophan catabolism</keyword>
<dbReference type="SUPFAM" id="SSF102198">
    <property type="entry name" value="Putative cyclase"/>
    <property type="match status" value="1"/>
</dbReference>
<comment type="pathway">
    <text evidence="11">Amino-acid degradation; L-tryptophan degradation via kynurenine pathway; L-kynurenine from L-tryptophan: step 2/2.</text>
</comment>
<evidence type="ECO:0000256" key="10">
    <source>
        <dbReference type="ARBA" id="ARBA00048496"/>
    </source>
</evidence>
<dbReference type="InterPro" id="IPR007325">
    <property type="entry name" value="KFase/CYL"/>
</dbReference>
<protein>
    <recommendedName>
        <fullName evidence="5">Kynurenine formamidase</fullName>
        <ecNumber evidence="4">3.5.1.9</ecNumber>
    </recommendedName>
</protein>
<evidence type="ECO:0000256" key="6">
    <source>
        <dbReference type="ARBA" id="ARBA00022723"/>
    </source>
</evidence>
<dbReference type="PANTHER" id="PTHR31118">
    <property type="entry name" value="CYCLASE-LIKE PROTEIN 2"/>
    <property type="match status" value="1"/>
</dbReference>
<dbReference type="PANTHER" id="PTHR31118:SF12">
    <property type="entry name" value="CYCLASE-LIKE PROTEIN 2"/>
    <property type="match status" value="1"/>
</dbReference>
<evidence type="ECO:0000256" key="4">
    <source>
        <dbReference type="ARBA" id="ARBA00012930"/>
    </source>
</evidence>
<dbReference type="Gene3D" id="3.50.30.50">
    <property type="entry name" value="Putative cyclase"/>
    <property type="match status" value="1"/>
</dbReference>
<evidence type="ECO:0000256" key="3">
    <source>
        <dbReference type="ARBA" id="ARBA00011738"/>
    </source>
</evidence>
<comment type="caution">
    <text evidence="12">The sequence shown here is derived from an EMBL/GenBank/DDBJ whole genome shotgun (WGS) entry which is preliminary data.</text>
</comment>
<dbReference type="EMBL" id="JALBUF010000007">
    <property type="protein sequence ID" value="MCI0183984.1"/>
    <property type="molecule type" value="Genomic_DNA"/>
</dbReference>
<dbReference type="RefSeq" id="WP_241715047.1">
    <property type="nucleotide sequence ID" value="NZ_JALBUF010000007.1"/>
</dbReference>
<evidence type="ECO:0000256" key="8">
    <source>
        <dbReference type="ARBA" id="ARBA00022833"/>
    </source>
</evidence>
<dbReference type="InterPro" id="IPR037175">
    <property type="entry name" value="KFase_sf"/>
</dbReference>
<keyword evidence="13" id="KW-1185">Reference proteome</keyword>
<evidence type="ECO:0000256" key="2">
    <source>
        <dbReference type="ARBA" id="ARBA00002204"/>
    </source>
</evidence>
<evidence type="ECO:0000313" key="13">
    <source>
        <dbReference type="Proteomes" id="UP001139263"/>
    </source>
</evidence>
<evidence type="ECO:0000256" key="5">
    <source>
        <dbReference type="ARBA" id="ARBA00014889"/>
    </source>
</evidence>
<comment type="catalytic activity">
    <reaction evidence="10">
        <text>N-formyl-L-kynurenine + H2O = L-kynurenine + formate + H(+)</text>
        <dbReference type="Rhea" id="RHEA:13009"/>
        <dbReference type="ChEBI" id="CHEBI:15377"/>
        <dbReference type="ChEBI" id="CHEBI:15378"/>
        <dbReference type="ChEBI" id="CHEBI:15740"/>
        <dbReference type="ChEBI" id="CHEBI:57959"/>
        <dbReference type="ChEBI" id="CHEBI:58629"/>
        <dbReference type="EC" id="3.5.1.9"/>
    </reaction>
</comment>
<name>A0A9X2ACP3_9BACL</name>
<accession>A0A9X2ACP3</accession>
<organism evidence="12 13">
    <name type="scientific">Sulfoacidibacillus ferrooxidans</name>
    <dbReference type="NCBI Taxonomy" id="2005001"/>
    <lineage>
        <taxon>Bacteria</taxon>
        <taxon>Bacillati</taxon>
        <taxon>Bacillota</taxon>
        <taxon>Bacilli</taxon>
        <taxon>Bacillales</taxon>
        <taxon>Alicyclobacillaceae</taxon>
        <taxon>Sulfoacidibacillus</taxon>
    </lineage>
</organism>
<dbReference type="Pfam" id="PF04199">
    <property type="entry name" value="Cyclase"/>
    <property type="match status" value="1"/>
</dbReference>
<reference evidence="12" key="1">
    <citation type="submission" date="2022-03" db="EMBL/GenBank/DDBJ databases">
        <title>Draft Genome Sequence of Firmicute Strain S0AB, a Heterotrophic Iron/Sulfur-Oxidizing Extreme Acidophile.</title>
        <authorList>
            <person name="Vergara E."/>
            <person name="Pakostova E."/>
            <person name="Johnson D.B."/>
            <person name="Holmes D.S."/>
        </authorList>
    </citation>
    <scope>NUCLEOTIDE SEQUENCE</scope>
    <source>
        <strain evidence="12">S0AB</strain>
    </source>
</reference>
<keyword evidence="8" id="KW-0862">Zinc</keyword>
<keyword evidence="6" id="KW-0479">Metal-binding</keyword>
<dbReference type="FunFam" id="3.50.30.50:FF:000001">
    <property type="entry name" value="Kynurenine formamidase"/>
    <property type="match status" value="1"/>
</dbReference>
<comment type="subunit">
    <text evidence="3">Homodimer.</text>
</comment>
<evidence type="ECO:0000256" key="11">
    <source>
        <dbReference type="ARBA" id="ARBA00060547"/>
    </source>
</evidence>
<evidence type="ECO:0000313" key="12">
    <source>
        <dbReference type="EMBL" id="MCI0183984.1"/>
    </source>
</evidence>
<dbReference type="GO" id="GO:0004061">
    <property type="term" value="F:arylformamidase activity"/>
    <property type="evidence" value="ECO:0007669"/>
    <property type="project" value="UniProtKB-EC"/>
</dbReference>
<sequence>MKQIFDVSMPIHLNMPVYKNVQEKRPLFETTSDFTHNKTHETRLHMDAHTGTHIDAPLHMIEHGAGTESIPLTQLIRSCRVIDLTFVETVITISDIERFAPIKNDFLLIKTKNSYDEIWNPQFIYMGEDAANYLAEIGIAGVGIDGLGIERAQPNHPTHKVLMGSGVIIIEGLRLGHIAPGNYTLVAAPIAVIGIDAAPARVILLQDDENE</sequence>
<dbReference type="GO" id="GO:0046872">
    <property type="term" value="F:metal ion binding"/>
    <property type="evidence" value="ECO:0007669"/>
    <property type="project" value="UniProtKB-KW"/>
</dbReference>
<gene>
    <name evidence="12" type="primary">kynB_2</name>
    <name evidence="12" type="ORF">MM817_02276</name>
</gene>
<dbReference type="GO" id="GO:0019441">
    <property type="term" value="P:L-tryptophan catabolic process to kynurenine"/>
    <property type="evidence" value="ECO:0007669"/>
    <property type="project" value="InterPro"/>
</dbReference>
<evidence type="ECO:0000256" key="9">
    <source>
        <dbReference type="ARBA" id="ARBA00023079"/>
    </source>
</evidence>
<comment type="cofactor">
    <cofactor evidence="1">
        <name>Zn(2+)</name>
        <dbReference type="ChEBI" id="CHEBI:29105"/>
    </cofactor>
</comment>
<dbReference type="EC" id="3.5.1.9" evidence="4"/>
<keyword evidence="7 12" id="KW-0378">Hydrolase</keyword>
<dbReference type="Proteomes" id="UP001139263">
    <property type="component" value="Unassembled WGS sequence"/>
</dbReference>
<dbReference type="AlphaFoldDB" id="A0A9X2ACP3"/>
<comment type="function">
    <text evidence="2">Catalyzes the hydrolysis of N-formyl-L-kynurenine to L-kynurenine, the second step in the kynurenine pathway of tryptophan degradation.</text>
</comment>